<dbReference type="PANTHER" id="PTHR11895">
    <property type="entry name" value="TRANSAMIDASE"/>
    <property type="match status" value="1"/>
</dbReference>
<organism evidence="2">
    <name type="scientific">marine metagenome</name>
    <dbReference type="NCBI Taxonomy" id="408172"/>
    <lineage>
        <taxon>unclassified sequences</taxon>
        <taxon>metagenomes</taxon>
        <taxon>ecological metagenomes</taxon>
    </lineage>
</organism>
<evidence type="ECO:0000259" key="1">
    <source>
        <dbReference type="Pfam" id="PF01425"/>
    </source>
</evidence>
<dbReference type="PANTHER" id="PTHR11895:SF176">
    <property type="entry name" value="AMIDASE AMID-RELATED"/>
    <property type="match status" value="1"/>
</dbReference>
<reference evidence="2" key="1">
    <citation type="submission" date="2018-05" db="EMBL/GenBank/DDBJ databases">
        <authorList>
            <person name="Lanie J.A."/>
            <person name="Ng W.-L."/>
            <person name="Kazmierczak K.M."/>
            <person name="Andrzejewski T.M."/>
            <person name="Davidsen T.M."/>
            <person name="Wayne K.J."/>
            <person name="Tettelin H."/>
            <person name="Glass J.I."/>
            <person name="Rusch D."/>
            <person name="Podicherti R."/>
            <person name="Tsui H.-C.T."/>
            <person name="Winkler M.E."/>
        </authorList>
    </citation>
    <scope>NUCLEOTIDE SEQUENCE</scope>
</reference>
<proteinExistence type="predicted"/>
<dbReference type="EMBL" id="UINC01000777">
    <property type="protein sequence ID" value="SUZ61016.1"/>
    <property type="molecule type" value="Genomic_DNA"/>
</dbReference>
<dbReference type="Pfam" id="PF01425">
    <property type="entry name" value="Amidase"/>
    <property type="match status" value="1"/>
</dbReference>
<protein>
    <recommendedName>
        <fullName evidence="1">Amidase domain-containing protein</fullName>
    </recommendedName>
</protein>
<dbReference type="InterPro" id="IPR036928">
    <property type="entry name" value="AS_sf"/>
</dbReference>
<dbReference type="Gene3D" id="3.90.1300.10">
    <property type="entry name" value="Amidase signature (AS) domain"/>
    <property type="match status" value="1"/>
</dbReference>
<name>A0A381P241_9ZZZZ</name>
<gene>
    <name evidence="2" type="ORF">METZ01_LOCUS13870</name>
</gene>
<dbReference type="PROSITE" id="PS00571">
    <property type="entry name" value="AMIDASES"/>
    <property type="match status" value="1"/>
</dbReference>
<dbReference type="InterPro" id="IPR020556">
    <property type="entry name" value="Amidase_CS"/>
</dbReference>
<dbReference type="AlphaFoldDB" id="A0A381P241"/>
<sequence length="446" mass="46831">MVTSVSELIKCYGDGTLTPRDAIEECLNAIEALDPAVGAWQAVYEEEARAAADLASIAIVEGTPKGPFHGVPFALKDIVDVEGKITTAGCYEWKDRQSPVTASIAQRLLDAGGILVGKTKTVEFAMGGWGTNQRLGTPHNPWDEKIARTPGGSSSGSGTAVASGMVQCAIGTDTGGSVRLPAAFCGIVGLKTTEGMLPTDGIVPLSHTLDTPGPMARSVADVAVMYDAMSSKPSGTDLTAGIGGLRIGCLPDTERQGIDADQLQAYDDALNLLEELGAVIATFEAPKPFEEMKVATFVIVTAEGYFHHGHIMDNPKAQVDENVRARFVPGADISSAEYVGAVLQRENDRDNFLDALQDFDALVTPTTPMLPLPLDEADEESTPARFTRAINYLGMCASSVPSGVSSDGLPTSVQIACRGGSEHLCLQISASYETSRGALPNPPLFA</sequence>
<dbReference type="GO" id="GO:0003824">
    <property type="term" value="F:catalytic activity"/>
    <property type="evidence" value="ECO:0007669"/>
    <property type="project" value="InterPro"/>
</dbReference>
<feature type="domain" description="Amidase" evidence="1">
    <location>
        <begin position="21"/>
        <end position="426"/>
    </location>
</feature>
<dbReference type="SUPFAM" id="SSF75304">
    <property type="entry name" value="Amidase signature (AS) enzymes"/>
    <property type="match status" value="1"/>
</dbReference>
<evidence type="ECO:0000313" key="2">
    <source>
        <dbReference type="EMBL" id="SUZ61016.1"/>
    </source>
</evidence>
<dbReference type="InterPro" id="IPR023631">
    <property type="entry name" value="Amidase_dom"/>
</dbReference>
<accession>A0A381P241</accession>
<dbReference type="InterPro" id="IPR000120">
    <property type="entry name" value="Amidase"/>
</dbReference>